<keyword evidence="7" id="KW-1185">Reference proteome</keyword>
<dbReference type="RefSeq" id="WP_147130480.1">
    <property type="nucleotide sequence ID" value="NZ_VOSC01000005.1"/>
</dbReference>
<keyword evidence="3" id="KW-0288">FMN</keyword>
<evidence type="ECO:0000256" key="3">
    <source>
        <dbReference type="ARBA" id="ARBA00022643"/>
    </source>
</evidence>
<dbReference type="PANTHER" id="PTHR33798:SF5">
    <property type="entry name" value="FLAVIN REDUCTASE LIKE DOMAIN-CONTAINING PROTEIN"/>
    <property type="match status" value="1"/>
</dbReference>
<dbReference type="GO" id="GO:0010181">
    <property type="term" value="F:FMN binding"/>
    <property type="evidence" value="ECO:0007669"/>
    <property type="project" value="InterPro"/>
</dbReference>
<dbReference type="EMBL" id="VOSC01000005">
    <property type="protein sequence ID" value="TXE15063.1"/>
    <property type="molecule type" value="Genomic_DNA"/>
</dbReference>
<evidence type="ECO:0000256" key="4">
    <source>
        <dbReference type="ARBA" id="ARBA00038054"/>
    </source>
</evidence>
<dbReference type="Pfam" id="PF01613">
    <property type="entry name" value="Flavin_Reduct"/>
    <property type="match status" value="1"/>
</dbReference>
<dbReference type="PANTHER" id="PTHR33798">
    <property type="entry name" value="FLAVOPROTEIN OXYGENASE"/>
    <property type="match status" value="1"/>
</dbReference>
<evidence type="ECO:0000256" key="1">
    <source>
        <dbReference type="ARBA" id="ARBA00001917"/>
    </source>
</evidence>
<evidence type="ECO:0000259" key="5">
    <source>
        <dbReference type="Pfam" id="PF01613"/>
    </source>
</evidence>
<evidence type="ECO:0000313" key="7">
    <source>
        <dbReference type="Proteomes" id="UP000321790"/>
    </source>
</evidence>
<accession>A0A5C7B578</accession>
<organism evidence="6 7">
    <name type="scientific">Seonamhaeicola algicola</name>
    <dbReference type="NCBI Taxonomy" id="1719036"/>
    <lineage>
        <taxon>Bacteria</taxon>
        <taxon>Pseudomonadati</taxon>
        <taxon>Bacteroidota</taxon>
        <taxon>Flavobacteriia</taxon>
        <taxon>Flavobacteriales</taxon>
        <taxon>Flavobacteriaceae</taxon>
    </lineage>
</organism>
<dbReference type="Proteomes" id="UP000321790">
    <property type="component" value="Unassembled WGS sequence"/>
</dbReference>
<dbReference type="SUPFAM" id="SSF50475">
    <property type="entry name" value="FMN-binding split barrel"/>
    <property type="match status" value="1"/>
</dbReference>
<dbReference type="AlphaFoldDB" id="A0A5C7B578"/>
<comment type="caution">
    <text evidence="6">The sequence shown here is derived from an EMBL/GenBank/DDBJ whole genome shotgun (WGS) entry which is preliminary data.</text>
</comment>
<dbReference type="InterPro" id="IPR012349">
    <property type="entry name" value="Split_barrel_FMN-bd"/>
</dbReference>
<dbReference type="OrthoDB" id="5293996at2"/>
<gene>
    <name evidence="6" type="ORF">FUA26_00730</name>
</gene>
<evidence type="ECO:0000256" key="2">
    <source>
        <dbReference type="ARBA" id="ARBA00022630"/>
    </source>
</evidence>
<proteinExistence type="inferred from homology"/>
<sequence>MIFFNTEDIHGFDKIYRINLMNSLSGYKSANLIGSVSNNAEENVAVFSSVIHLGSNPPLLGFILRPNTVPRNTYENIKDTGFYTINHINEAFIERAHHTSAKYPKGVSEFEVTGLTPVYKNSFKAPFVKESSVQIGLKYVEEYHIKANNTILVVGEIQQFYVDTAMLETDGFLNLSKAKTATINGLDGYAIPKLNTRFEYQRPKTLEKKL</sequence>
<reference evidence="7" key="1">
    <citation type="submission" date="2019-08" db="EMBL/GenBank/DDBJ databases">
        <title>Seonamhaeicola sediminis sp. nov., isolated from marine sediment.</title>
        <authorList>
            <person name="Cao W.R."/>
        </authorList>
    </citation>
    <scope>NUCLEOTIDE SEQUENCE [LARGE SCALE GENOMIC DNA]</scope>
    <source>
        <strain evidence="7">Gy8</strain>
    </source>
</reference>
<comment type="similarity">
    <text evidence="4">Belongs to the flavoredoxin family.</text>
</comment>
<dbReference type="GO" id="GO:0016646">
    <property type="term" value="F:oxidoreductase activity, acting on the CH-NH group of donors, NAD or NADP as acceptor"/>
    <property type="evidence" value="ECO:0007669"/>
    <property type="project" value="UniProtKB-ARBA"/>
</dbReference>
<feature type="domain" description="Flavin reductase like" evidence="5">
    <location>
        <begin position="32"/>
        <end position="168"/>
    </location>
</feature>
<dbReference type="Gene3D" id="2.30.110.10">
    <property type="entry name" value="Electron Transport, Fmn-binding Protein, Chain A"/>
    <property type="match status" value="1"/>
</dbReference>
<dbReference type="InterPro" id="IPR002563">
    <property type="entry name" value="Flavin_Rdtase-like_dom"/>
</dbReference>
<protein>
    <submittedName>
        <fullName evidence="6">Flavin reductase</fullName>
    </submittedName>
</protein>
<comment type="cofactor">
    <cofactor evidence="1">
        <name>FMN</name>
        <dbReference type="ChEBI" id="CHEBI:58210"/>
    </cofactor>
</comment>
<evidence type="ECO:0000313" key="6">
    <source>
        <dbReference type="EMBL" id="TXE15063.1"/>
    </source>
</evidence>
<name>A0A5C7B578_9FLAO</name>
<keyword evidence="2" id="KW-0285">Flavoprotein</keyword>